<keyword evidence="1" id="KW-0328">Glycosyltransferase</keyword>
<dbReference type="SUPFAM" id="SSF53756">
    <property type="entry name" value="UDP-Glycosyltransferase/glycogen phosphorylase"/>
    <property type="match status" value="1"/>
</dbReference>
<protein>
    <submittedName>
        <fullName evidence="4">ADP-heptose:LPS heptosyltransferase</fullName>
    </submittedName>
</protein>
<dbReference type="AlphaFoldDB" id="A0A1N7LWS4"/>
<dbReference type="Proteomes" id="UP000185678">
    <property type="component" value="Unassembled WGS sequence"/>
</dbReference>
<dbReference type="InterPro" id="IPR002201">
    <property type="entry name" value="Glyco_trans_9"/>
</dbReference>
<organism evidence="4 5">
    <name type="scientific">Insolitispirillum peregrinum</name>
    <dbReference type="NCBI Taxonomy" id="80876"/>
    <lineage>
        <taxon>Bacteria</taxon>
        <taxon>Pseudomonadati</taxon>
        <taxon>Pseudomonadota</taxon>
        <taxon>Alphaproteobacteria</taxon>
        <taxon>Rhodospirillales</taxon>
        <taxon>Novispirillaceae</taxon>
        <taxon>Insolitispirillum</taxon>
    </lineage>
</organism>
<evidence type="ECO:0000256" key="3">
    <source>
        <dbReference type="SAM" id="Phobius"/>
    </source>
</evidence>
<feature type="transmembrane region" description="Helical" evidence="3">
    <location>
        <begin position="12"/>
        <end position="34"/>
    </location>
</feature>
<dbReference type="CDD" id="cd03789">
    <property type="entry name" value="GT9_LPS_heptosyltransferase"/>
    <property type="match status" value="1"/>
</dbReference>
<dbReference type="STRING" id="80876.SAMN05421779_103604"/>
<dbReference type="Gene3D" id="3.40.50.2000">
    <property type="entry name" value="Glycogen Phosphorylase B"/>
    <property type="match status" value="2"/>
</dbReference>
<dbReference type="GO" id="GO:0009244">
    <property type="term" value="P:lipopolysaccharide core region biosynthetic process"/>
    <property type="evidence" value="ECO:0007669"/>
    <property type="project" value="TreeGrafter"/>
</dbReference>
<proteinExistence type="predicted"/>
<evidence type="ECO:0000256" key="2">
    <source>
        <dbReference type="ARBA" id="ARBA00022679"/>
    </source>
</evidence>
<dbReference type="PANTHER" id="PTHR30160:SF1">
    <property type="entry name" value="LIPOPOLYSACCHARIDE 1,2-N-ACETYLGLUCOSAMINETRANSFERASE-RELATED"/>
    <property type="match status" value="1"/>
</dbReference>
<reference evidence="4 5" key="1">
    <citation type="submission" date="2017-01" db="EMBL/GenBank/DDBJ databases">
        <authorList>
            <person name="Mah S.A."/>
            <person name="Swanson W.J."/>
            <person name="Moy G.W."/>
            <person name="Vacquier V.D."/>
        </authorList>
    </citation>
    <scope>NUCLEOTIDE SEQUENCE [LARGE SCALE GENOMIC DNA]</scope>
    <source>
        <strain evidence="4 5">DSM 11589</strain>
    </source>
</reference>
<evidence type="ECO:0000313" key="4">
    <source>
        <dbReference type="EMBL" id="SIS78298.1"/>
    </source>
</evidence>
<evidence type="ECO:0000313" key="5">
    <source>
        <dbReference type="Proteomes" id="UP000185678"/>
    </source>
</evidence>
<gene>
    <name evidence="4" type="ORF">SAMN05421779_103604</name>
</gene>
<keyword evidence="3" id="KW-0472">Membrane</keyword>
<dbReference type="RefSeq" id="WP_076400352.1">
    <property type="nucleotide sequence ID" value="NZ_FTOA01000003.1"/>
</dbReference>
<keyword evidence="5" id="KW-1185">Reference proteome</keyword>
<keyword evidence="2 4" id="KW-0808">Transferase</keyword>
<dbReference type="GO" id="GO:0005829">
    <property type="term" value="C:cytosol"/>
    <property type="evidence" value="ECO:0007669"/>
    <property type="project" value="TreeGrafter"/>
</dbReference>
<sequence length="406" mass="44160">MQAYLLLQLRLWLMRLDASVLFLLDSLLALWLSLHRRLHRRPLRSPVALIVRLGDLSDVLLWLPAGQRLIPSLRQKGYRVLLVVPAGVEPLLQDIGDEAEIIPVDGIAWRHSWRYRWAFAGKLADIRADLALETSYSRTLLGGDSMVRFSAAKKRIGWVGDGRKTTRTGHRLGRRVYTTLLPNPPKDPLPETESQERLLAQLGVTLDPAGPSPFPSEMLQPSADMGLPDRYVILAPGAASPLQRWPASSFATVVDAIHKHYALPVLVCGGQDDAPHAAMIMALSTSAITADLCGKISLADLPALVARADLVIGNEGPLIHLAAMVATPSLCLTSGTFWGRTLPYGRSRLLPGRIAPIPVTHPMDCYDCAGRCIYTLTADEPAPCVSAITAAQVIGALADFLPQRTA</sequence>
<dbReference type="OrthoDB" id="9797795at2"/>
<keyword evidence="3" id="KW-1133">Transmembrane helix</keyword>
<dbReference type="EMBL" id="FTOA01000003">
    <property type="protein sequence ID" value="SIS78298.1"/>
    <property type="molecule type" value="Genomic_DNA"/>
</dbReference>
<keyword evidence="3" id="KW-0812">Transmembrane</keyword>
<dbReference type="GO" id="GO:0008713">
    <property type="term" value="F:ADP-heptose-lipopolysaccharide heptosyltransferase activity"/>
    <property type="evidence" value="ECO:0007669"/>
    <property type="project" value="TreeGrafter"/>
</dbReference>
<evidence type="ECO:0000256" key="1">
    <source>
        <dbReference type="ARBA" id="ARBA00022676"/>
    </source>
</evidence>
<dbReference type="InterPro" id="IPR051199">
    <property type="entry name" value="LPS_LOS_Heptosyltrfase"/>
</dbReference>
<name>A0A1N7LWS4_9PROT</name>
<dbReference type="Pfam" id="PF01075">
    <property type="entry name" value="Glyco_transf_9"/>
    <property type="match status" value="1"/>
</dbReference>
<accession>A0A1N7LWS4</accession>
<dbReference type="PANTHER" id="PTHR30160">
    <property type="entry name" value="TETRAACYLDISACCHARIDE 4'-KINASE-RELATED"/>
    <property type="match status" value="1"/>
</dbReference>